<proteinExistence type="predicted"/>
<dbReference type="EC" id="3.1.4.11" evidence="2 11"/>
<dbReference type="Proteomes" id="UP000824540">
    <property type="component" value="Unassembled WGS sequence"/>
</dbReference>
<accession>A0A8T2NDM9</accession>
<evidence type="ECO:0000259" key="15">
    <source>
        <dbReference type="PROSITE" id="PS50008"/>
    </source>
</evidence>
<keyword evidence="8" id="KW-0807">Transducer</keyword>
<feature type="compositionally biased region" description="Low complexity" evidence="12">
    <location>
        <begin position="1243"/>
        <end position="1253"/>
    </location>
</feature>
<gene>
    <name evidence="16" type="ORF">JZ751_003644</name>
</gene>
<dbReference type="GO" id="GO:0007613">
    <property type="term" value="P:memory"/>
    <property type="evidence" value="ECO:0007669"/>
    <property type="project" value="TreeGrafter"/>
</dbReference>
<dbReference type="GO" id="GO:0005516">
    <property type="term" value="F:calmodulin binding"/>
    <property type="evidence" value="ECO:0007669"/>
    <property type="project" value="TreeGrafter"/>
</dbReference>
<keyword evidence="13" id="KW-0812">Transmembrane</keyword>
<dbReference type="Gene3D" id="1.10.238.10">
    <property type="entry name" value="EF-hand"/>
    <property type="match status" value="1"/>
</dbReference>
<dbReference type="Pfam" id="PF00168">
    <property type="entry name" value="C2"/>
    <property type="match status" value="1"/>
</dbReference>
<keyword evidence="4 11" id="KW-0378">Hydrolase</keyword>
<evidence type="ECO:0000256" key="6">
    <source>
        <dbReference type="ARBA" id="ARBA00022963"/>
    </source>
</evidence>
<dbReference type="GO" id="GO:0005737">
    <property type="term" value="C:cytoplasm"/>
    <property type="evidence" value="ECO:0007669"/>
    <property type="project" value="TreeGrafter"/>
</dbReference>
<dbReference type="InterPro" id="IPR042531">
    <property type="entry name" value="PLC-beta_C_sf"/>
</dbReference>
<dbReference type="InterPro" id="IPR001192">
    <property type="entry name" value="PI-PLC_fam"/>
</dbReference>
<dbReference type="EMBL" id="JAFBMS010000109">
    <property type="protein sequence ID" value="KAG9335812.1"/>
    <property type="molecule type" value="Genomic_DNA"/>
</dbReference>
<dbReference type="CDD" id="cd00275">
    <property type="entry name" value="C2_PLC_like"/>
    <property type="match status" value="1"/>
</dbReference>
<comment type="catalytic activity">
    <reaction evidence="10">
        <text>a 1,2-diacyl-sn-glycero-3-phospho-(1D-myo-inositol) + H2O = 1D-myo-inositol 1-phosphate + a 1,2-diacyl-sn-glycerol + H(+)</text>
        <dbReference type="Rhea" id="RHEA:43484"/>
        <dbReference type="ChEBI" id="CHEBI:15377"/>
        <dbReference type="ChEBI" id="CHEBI:15378"/>
        <dbReference type="ChEBI" id="CHEBI:17815"/>
        <dbReference type="ChEBI" id="CHEBI:57880"/>
        <dbReference type="ChEBI" id="CHEBI:58433"/>
    </reaction>
    <physiologicalReaction direction="left-to-right" evidence="10">
        <dbReference type="Rhea" id="RHEA:43485"/>
    </physiologicalReaction>
</comment>
<evidence type="ECO:0000313" key="16">
    <source>
        <dbReference type="EMBL" id="KAG9335812.1"/>
    </source>
</evidence>
<dbReference type="GO" id="GO:0005509">
    <property type="term" value="F:calcium ion binding"/>
    <property type="evidence" value="ECO:0007669"/>
    <property type="project" value="InterPro"/>
</dbReference>
<feature type="compositionally biased region" description="Basic and acidic residues" evidence="12">
    <location>
        <begin position="734"/>
        <end position="745"/>
    </location>
</feature>
<keyword evidence="3" id="KW-0597">Phosphoprotein</keyword>
<dbReference type="SMART" id="SM00239">
    <property type="entry name" value="C2"/>
    <property type="match status" value="1"/>
</dbReference>
<feature type="domain" description="C2" evidence="14">
    <location>
        <begin position="876"/>
        <end position="1018"/>
    </location>
</feature>
<dbReference type="PROSITE" id="PS50007">
    <property type="entry name" value="PIPLC_X_DOMAIN"/>
    <property type="match status" value="1"/>
</dbReference>
<dbReference type="Gene3D" id="2.60.40.150">
    <property type="entry name" value="C2 domain"/>
    <property type="match status" value="1"/>
</dbReference>
<comment type="catalytic activity">
    <reaction evidence="9">
        <text>a 1,2-diacyl-sn-glycero-3-phospho-(1D-myo-inositol-4,5-bisphosphate) + H2O = 1D-myo-inositol 1,4,5-trisphosphate + a 1,2-diacyl-sn-glycerol + H(+)</text>
        <dbReference type="Rhea" id="RHEA:33179"/>
        <dbReference type="ChEBI" id="CHEBI:15377"/>
        <dbReference type="ChEBI" id="CHEBI:15378"/>
        <dbReference type="ChEBI" id="CHEBI:17815"/>
        <dbReference type="ChEBI" id="CHEBI:58456"/>
        <dbReference type="ChEBI" id="CHEBI:203600"/>
        <dbReference type="EC" id="3.1.4.11"/>
    </reaction>
    <physiologicalReaction direction="left-to-right" evidence="9">
        <dbReference type="Rhea" id="RHEA:33180"/>
    </physiologicalReaction>
</comment>
<evidence type="ECO:0000256" key="2">
    <source>
        <dbReference type="ARBA" id="ARBA00012368"/>
    </source>
</evidence>
<evidence type="ECO:0000256" key="13">
    <source>
        <dbReference type="SAM" id="Phobius"/>
    </source>
</evidence>
<feature type="compositionally biased region" description="Low complexity" evidence="12">
    <location>
        <begin position="1214"/>
        <end position="1226"/>
    </location>
</feature>
<dbReference type="PROSITE" id="PS50004">
    <property type="entry name" value="C2"/>
    <property type="match status" value="1"/>
</dbReference>
<dbReference type="Gene3D" id="3.20.20.190">
    <property type="entry name" value="Phosphatidylinositol (PI) phosphodiesterase"/>
    <property type="match status" value="2"/>
</dbReference>
<dbReference type="Pfam" id="PF00388">
    <property type="entry name" value="PI-PLC-X"/>
    <property type="match status" value="2"/>
</dbReference>
<dbReference type="InterPro" id="IPR000008">
    <property type="entry name" value="C2_dom"/>
</dbReference>
<feature type="transmembrane region" description="Helical" evidence="13">
    <location>
        <begin position="632"/>
        <end position="658"/>
    </location>
</feature>
<organism evidence="16 17">
    <name type="scientific">Albula glossodonta</name>
    <name type="common">roundjaw bonefish</name>
    <dbReference type="NCBI Taxonomy" id="121402"/>
    <lineage>
        <taxon>Eukaryota</taxon>
        <taxon>Metazoa</taxon>
        <taxon>Chordata</taxon>
        <taxon>Craniata</taxon>
        <taxon>Vertebrata</taxon>
        <taxon>Euteleostomi</taxon>
        <taxon>Actinopterygii</taxon>
        <taxon>Neopterygii</taxon>
        <taxon>Teleostei</taxon>
        <taxon>Albuliformes</taxon>
        <taxon>Albulidae</taxon>
        <taxon>Albula</taxon>
    </lineage>
</organism>
<dbReference type="InterPro" id="IPR014815">
    <property type="entry name" value="PLC-beta_C"/>
</dbReference>
<dbReference type="Pfam" id="PF08703">
    <property type="entry name" value="PLC-beta_C"/>
    <property type="match status" value="1"/>
</dbReference>
<dbReference type="SMART" id="SM00149">
    <property type="entry name" value="PLCYc"/>
    <property type="match status" value="1"/>
</dbReference>
<dbReference type="SMART" id="SM00148">
    <property type="entry name" value="PLCXc"/>
    <property type="match status" value="1"/>
</dbReference>
<comment type="cofactor">
    <cofactor evidence="1">
        <name>Ca(2+)</name>
        <dbReference type="ChEBI" id="CHEBI:29108"/>
    </cofactor>
</comment>
<dbReference type="InterPro" id="IPR001711">
    <property type="entry name" value="PLipase_C_Pinositol-sp_Y"/>
</dbReference>
<dbReference type="GO" id="GO:0004435">
    <property type="term" value="F:phosphatidylinositol-4,5-bisphosphate phospholipase C activity"/>
    <property type="evidence" value="ECO:0007669"/>
    <property type="project" value="UniProtKB-EC"/>
</dbReference>
<evidence type="ECO:0000256" key="4">
    <source>
        <dbReference type="ARBA" id="ARBA00022801"/>
    </source>
</evidence>
<feature type="region of interest" description="Disordered" evidence="12">
    <location>
        <begin position="1203"/>
        <end position="1271"/>
    </location>
</feature>
<evidence type="ECO:0000313" key="17">
    <source>
        <dbReference type="Proteomes" id="UP000824540"/>
    </source>
</evidence>
<evidence type="ECO:0000259" key="14">
    <source>
        <dbReference type="PROSITE" id="PS50004"/>
    </source>
</evidence>
<dbReference type="GO" id="GO:0051209">
    <property type="term" value="P:release of sequestered calcium ion into cytosol"/>
    <property type="evidence" value="ECO:0007669"/>
    <property type="project" value="TreeGrafter"/>
</dbReference>
<dbReference type="GO" id="GO:0048015">
    <property type="term" value="P:phosphatidylinositol-mediated signaling"/>
    <property type="evidence" value="ECO:0007669"/>
    <property type="project" value="TreeGrafter"/>
</dbReference>
<protein>
    <recommendedName>
        <fullName evidence="2 11">Phosphoinositide phospholipase C</fullName>
        <ecNumber evidence="2 11">3.1.4.11</ecNumber>
    </recommendedName>
</protein>
<dbReference type="PANTHER" id="PTHR10336:SF12">
    <property type="entry name" value="1-PHOSPHATIDYLINOSITOL 4,5-BISPHOSPHATE PHOSPHODIESTERASE BETA-1"/>
    <property type="match status" value="1"/>
</dbReference>
<evidence type="ECO:0000256" key="7">
    <source>
        <dbReference type="ARBA" id="ARBA00023098"/>
    </source>
</evidence>
<comment type="caution">
    <text evidence="16">The sequence shown here is derived from an EMBL/GenBank/DDBJ whole genome shotgun (WGS) entry which is preliminary data.</text>
</comment>
<feature type="region of interest" description="Disordered" evidence="12">
    <location>
        <begin position="490"/>
        <end position="523"/>
    </location>
</feature>
<feature type="transmembrane region" description="Helical" evidence="13">
    <location>
        <begin position="544"/>
        <end position="566"/>
    </location>
</feature>
<keyword evidence="5" id="KW-0106">Calcium</keyword>
<keyword evidence="13" id="KW-1133">Transmembrane helix</keyword>
<dbReference type="SUPFAM" id="SSF49562">
    <property type="entry name" value="C2 domain (Calcium/lipid-binding domain, CaLB)"/>
    <property type="match status" value="1"/>
</dbReference>
<keyword evidence="7 11" id="KW-0443">Lipid metabolism</keyword>
<dbReference type="CDD" id="cd08591">
    <property type="entry name" value="PI-PLCc_beta"/>
    <property type="match status" value="1"/>
</dbReference>
<feature type="compositionally biased region" description="Low complexity" evidence="12">
    <location>
        <begin position="509"/>
        <end position="523"/>
    </location>
</feature>
<evidence type="ECO:0000256" key="11">
    <source>
        <dbReference type="RuleBase" id="RU361133"/>
    </source>
</evidence>
<dbReference type="SUPFAM" id="SSF47473">
    <property type="entry name" value="EF-hand"/>
    <property type="match status" value="1"/>
</dbReference>
<dbReference type="SUPFAM" id="SSF69989">
    <property type="entry name" value="C-terminal domain of PLC-beta"/>
    <property type="match status" value="1"/>
</dbReference>
<dbReference type="PANTHER" id="PTHR10336">
    <property type="entry name" value="PHOSPHOINOSITIDE-SPECIFIC PHOSPHOLIPASE C FAMILY PROTEIN"/>
    <property type="match status" value="1"/>
</dbReference>
<evidence type="ECO:0000256" key="5">
    <source>
        <dbReference type="ARBA" id="ARBA00022837"/>
    </source>
</evidence>
<feature type="compositionally biased region" description="Polar residues" evidence="12">
    <location>
        <begin position="1111"/>
        <end position="1121"/>
    </location>
</feature>
<dbReference type="OrthoDB" id="269822at2759"/>
<feature type="region of interest" description="Disordered" evidence="12">
    <location>
        <begin position="1069"/>
        <end position="1126"/>
    </location>
</feature>
<reference evidence="16" key="1">
    <citation type="thesis" date="2021" institute="BYU ScholarsArchive" country="Provo, UT, USA">
        <title>Applications of and Algorithms for Genome Assembly and Genomic Analyses with an Emphasis on Marine Teleosts.</title>
        <authorList>
            <person name="Pickett B.D."/>
        </authorList>
    </citation>
    <scope>NUCLEOTIDE SEQUENCE</scope>
    <source>
        <strain evidence="16">HI-2016</strain>
    </source>
</reference>
<dbReference type="Pfam" id="PF00387">
    <property type="entry name" value="PI-PLC-Y"/>
    <property type="match status" value="1"/>
</dbReference>
<sequence>MRSLPSQTEVAALVSSDIGTPGDITTQRLNDSISPESFTPEIYKEFLSNICPRPELDQCGGWPPRPPARPYPCQWQQLGGRQLTHSSVVVVGRGDRVSLTPSPSVFIRRTANRKEAAAEIRCVGDGLAWRFALSANMALPSSAQRRFVTATTITGAKKGRYLTVEQMTDFINNKQRDPRLNEILYPPLKPDQTQLLIDKYEPDVSVAQKGRARFCHFERATIKLVITVHLFHGDPFAWVCGVVLLFAWCSPLGGTSCQISVEGFARYLICEENVVIPPEKLDQSEDMTLPLSHYFINSSHNTYLTGREEVRQVWRGGGCTQSGRDRVKAQQEVVVLDRLAGKQQGRADRQGSKQASRVATGQLAGNSSVEMYRQVLLSGCRCVELDCWKGRTAEEEPVITHGFTMTSEISFKEVIEAIAECAFKTSPFPVILSFENHVDSPKQQAKMAEYCRSIFGDALVIEPLEKYPLESGVPLPSPMELMGKILIKNKKKSHKPSDDSAKKKLAEQTSSTTSDPSTPFEPSSPGAGSCLWHLPRVRLLISPMLIISLPLLTLLLLISPLLLISLQLLISPLLLNLLLINPPLLLNLLLLISPLLLTFLLLISPLLLNLLLLITPLLLTFLLLISPLLLNLLLLITPLLLTFLLLISPLLLTLLLLISPCFSPPCSSSPPAAHPPAAHLPAAHLDTAASLISAQPTGSVSPSGEPGGWGVVGGGARAAEVEAESEDDDEEDDDCKKTSDEGAEREACATEEMSTLVNYVQPVKFHTFEASKKINRSYQMSSYVETKALELLTKSPVEFVENPFTSSLYNKLQLSRIYPKGTRVDSSNYMPQVFWNAGCQLVALNFQTIDLPMQLNLGMYEYNGKSGYRLKPEFMRRPDKNFDPFTESTVDGIVANTLSVKIISGQFLTDKKVGTYVEVDMFGLPVDTRRKAFKTKTSQGNAINPVWDEEPIIFKKASNAEFRCSIQKVVLPTLASLRMAVFEEGGKFIGHRIIPVSAIRPGYHYIGLRNEKNQSLTLPALFVYIEVKDYVPDTFADVIEALSNPIRYVNLMEQRANQLAALTLEEEEEVVSKEVEPGADPQTSEPTNDPKPAPSENGLSHTPCITPKPPSQVTHQPQPTATVKPAVKTEDVVQSVLTEVDALSVEELKRQKVFVREQRRQYKEMKELTKKQHKRTMDMIKEHTAKYNDFNNDYQRRRAILQKTAKRDGKKRSGSSSVESGPSPSEQELAALDQESGEKLAELKGQQQQQLLDLRQEQYHSEKQQKREHIKQVGLSESERVTQLMEKLTIVAEEKKLEINKSYVNEVVQCIKRVRV</sequence>
<keyword evidence="6 11" id="KW-0442">Lipid degradation</keyword>
<dbReference type="GO" id="GO:0016042">
    <property type="term" value="P:lipid catabolic process"/>
    <property type="evidence" value="ECO:0007669"/>
    <property type="project" value="UniProtKB-KW"/>
</dbReference>
<keyword evidence="13" id="KW-0472">Membrane</keyword>
<feature type="compositionally biased region" description="Basic and acidic residues" evidence="12">
    <location>
        <begin position="495"/>
        <end position="506"/>
    </location>
</feature>
<dbReference type="InterPro" id="IPR017946">
    <property type="entry name" value="PLC-like_Pdiesterase_TIM-brl"/>
</dbReference>
<feature type="region of interest" description="Disordered" evidence="12">
    <location>
        <begin position="719"/>
        <end position="745"/>
    </location>
</feature>
<dbReference type="GO" id="GO:0007186">
    <property type="term" value="P:G protein-coupled receptor signaling pathway"/>
    <property type="evidence" value="ECO:0007669"/>
    <property type="project" value="TreeGrafter"/>
</dbReference>
<dbReference type="Gene3D" id="1.20.1230.10">
    <property type="entry name" value="Phospholipase C beta, distal C-terminal domain"/>
    <property type="match status" value="1"/>
</dbReference>
<feature type="transmembrane region" description="Helical" evidence="13">
    <location>
        <begin position="573"/>
        <end position="593"/>
    </location>
</feature>
<dbReference type="GO" id="GO:0046488">
    <property type="term" value="P:phosphatidylinositol metabolic process"/>
    <property type="evidence" value="ECO:0007669"/>
    <property type="project" value="TreeGrafter"/>
</dbReference>
<evidence type="ECO:0000256" key="3">
    <source>
        <dbReference type="ARBA" id="ARBA00022553"/>
    </source>
</evidence>
<dbReference type="PRINTS" id="PR00390">
    <property type="entry name" value="PHPHLIPASEC"/>
</dbReference>
<dbReference type="SUPFAM" id="SSF51695">
    <property type="entry name" value="PLC-like phosphodiesterases"/>
    <property type="match status" value="2"/>
</dbReference>
<feature type="transmembrane region" description="Helical" evidence="13">
    <location>
        <begin position="599"/>
        <end position="625"/>
    </location>
</feature>
<feature type="domain" description="PI-PLC Y-box" evidence="15">
    <location>
        <begin position="753"/>
        <end position="876"/>
    </location>
</feature>
<evidence type="ECO:0000256" key="10">
    <source>
        <dbReference type="ARBA" id="ARBA00023726"/>
    </source>
</evidence>
<keyword evidence="17" id="KW-1185">Reference proteome</keyword>
<dbReference type="GO" id="GO:0016607">
    <property type="term" value="C:nuclear speck"/>
    <property type="evidence" value="ECO:0007669"/>
    <property type="project" value="TreeGrafter"/>
</dbReference>
<name>A0A8T2NDM9_9TELE</name>
<evidence type="ECO:0000256" key="8">
    <source>
        <dbReference type="ARBA" id="ARBA00023224"/>
    </source>
</evidence>
<feature type="compositionally biased region" description="Basic and acidic residues" evidence="12">
    <location>
        <begin position="1254"/>
        <end position="1271"/>
    </location>
</feature>
<feature type="compositionally biased region" description="Acidic residues" evidence="12">
    <location>
        <begin position="721"/>
        <end position="733"/>
    </location>
</feature>
<evidence type="ECO:0000256" key="9">
    <source>
        <dbReference type="ARBA" id="ARBA00023674"/>
    </source>
</evidence>
<evidence type="ECO:0000256" key="12">
    <source>
        <dbReference type="SAM" id="MobiDB-lite"/>
    </source>
</evidence>
<dbReference type="InterPro" id="IPR035892">
    <property type="entry name" value="C2_domain_sf"/>
</dbReference>
<dbReference type="InterPro" id="IPR000909">
    <property type="entry name" value="PLipase_C_PInositol-sp_X_dom"/>
</dbReference>
<dbReference type="InterPro" id="IPR011992">
    <property type="entry name" value="EF-hand-dom_pair"/>
</dbReference>
<evidence type="ECO:0000256" key="1">
    <source>
        <dbReference type="ARBA" id="ARBA00001913"/>
    </source>
</evidence>
<dbReference type="FunFam" id="2.60.40.150:FF:000008">
    <property type="entry name" value="1-phosphatidylinositol 4,5-bisphosphate phosphodiesterase"/>
    <property type="match status" value="1"/>
</dbReference>
<dbReference type="PROSITE" id="PS50008">
    <property type="entry name" value="PIPLC_Y_DOMAIN"/>
    <property type="match status" value="1"/>
</dbReference>